<reference evidence="2 3" key="1">
    <citation type="journal article" date="2024" name="ISME J.">
        <title>Tailless and filamentous prophages are predominant in marine Vibrio.</title>
        <authorList>
            <person name="Steensen K."/>
            <person name="Seneca J."/>
            <person name="Bartlau N."/>
            <person name="Yu X.A."/>
            <person name="Hussain F.A."/>
            <person name="Polz M.F."/>
        </authorList>
    </citation>
    <scope>NUCLEOTIDE SEQUENCE [LARGE SCALE GENOMIC DNA]</scope>
    <source>
        <strain evidence="2 3">10N.222.51.A1</strain>
    </source>
</reference>
<dbReference type="InterPro" id="IPR053812">
    <property type="entry name" value="HTH_Sigma70_ECF-like"/>
</dbReference>
<dbReference type="RefSeq" id="WP_372266021.1">
    <property type="nucleotide sequence ID" value="NZ_JBFRUW010000030.1"/>
</dbReference>
<dbReference type="InterPro" id="IPR013324">
    <property type="entry name" value="RNA_pol_sigma_r3/r4-like"/>
</dbReference>
<feature type="domain" description="RNA polymerase sigma-70 ECF-like HTH" evidence="1">
    <location>
        <begin position="12"/>
        <end position="198"/>
    </location>
</feature>
<dbReference type="InterPro" id="IPR011517">
    <property type="entry name" value="RNA_pol_sigma70_ECF-like"/>
</dbReference>
<sequence>MENRVELQNGNRLTHLITGWQSGCKSSESKLYRFAYFRLKKLAKEKRSKCMQIQNEGLVEPHDCNSSTTELIHESYLKISSIDRLQVSQSREFFLMAAKAMQHILINRSWAMKASKRQKIETNNAESPLSIERLSMEKRAILEQSLILFSEHYPRQSNVLKLKYYIGLKHSEISELLECSPSLVEKDLKFARSWLHTRIAV</sequence>
<protein>
    <submittedName>
        <fullName evidence="2">ECF-type sigma factor</fullName>
    </submittedName>
</protein>
<evidence type="ECO:0000313" key="2">
    <source>
        <dbReference type="EMBL" id="MFA0568605.1"/>
    </source>
</evidence>
<dbReference type="Proteomes" id="UP001570417">
    <property type="component" value="Unassembled WGS sequence"/>
</dbReference>
<comment type="caution">
    <text evidence="2">The sequence shown here is derived from an EMBL/GenBank/DDBJ whole genome shotgun (WGS) entry which is preliminary data.</text>
</comment>
<dbReference type="EMBL" id="JBFRUW010000030">
    <property type="protein sequence ID" value="MFA0568605.1"/>
    <property type="molecule type" value="Genomic_DNA"/>
</dbReference>
<dbReference type="SUPFAM" id="SSF88659">
    <property type="entry name" value="Sigma3 and sigma4 domains of RNA polymerase sigma factors"/>
    <property type="match status" value="1"/>
</dbReference>
<dbReference type="Pfam" id="PF07638">
    <property type="entry name" value="Sigma70_ECF"/>
    <property type="match status" value="1"/>
</dbReference>
<accession>A0ABV4NB88</accession>
<evidence type="ECO:0000259" key="1">
    <source>
        <dbReference type="Pfam" id="PF07638"/>
    </source>
</evidence>
<dbReference type="NCBIfam" id="TIGR02999">
    <property type="entry name" value="Sig-70_X6"/>
    <property type="match status" value="1"/>
</dbReference>
<gene>
    <name evidence="2" type="ORF">AB4566_09990</name>
</gene>
<keyword evidence="3" id="KW-1185">Reference proteome</keyword>
<evidence type="ECO:0000313" key="3">
    <source>
        <dbReference type="Proteomes" id="UP001570417"/>
    </source>
</evidence>
<dbReference type="Gene3D" id="1.10.10.10">
    <property type="entry name" value="Winged helix-like DNA-binding domain superfamily/Winged helix DNA-binding domain"/>
    <property type="match status" value="1"/>
</dbReference>
<name>A0ABV4NB88_9VIBR</name>
<organism evidence="2 3">
    <name type="scientific">Vibrio gallaecicus</name>
    <dbReference type="NCBI Taxonomy" id="552386"/>
    <lineage>
        <taxon>Bacteria</taxon>
        <taxon>Pseudomonadati</taxon>
        <taxon>Pseudomonadota</taxon>
        <taxon>Gammaproteobacteria</taxon>
        <taxon>Vibrionales</taxon>
        <taxon>Vibrionaceae</taxon>
        <taxon>Vibrio</taxon>
    </lineage>
</organism>
<dbReference type="InterPro" id="IPR036388">
    <property type="entry name" value="WH-like_DNA-bd_sf"/>
</dbReference>
<proteinExistence type="predicted"/>